<evidence type="ECO:0000313" key="1">
    <source>
        <dbReference type="EMBL" id="GBL92160.1"/>
    </source>
</evidence>
<dbReference type="EMBL" id="BGPR01159961">
    <property type="protein sequence ID" value="GBL92160.1"/>
    <property type="molecule type" value="Genomic_DNA"/>
</dbReference>
<keyword evidence="2" id="KW-1185">Reference proteome</keyword>
<sequence length="116" mass="13617">YSRIDKAVPEGVREADVKFLSHSSLHFQQKKHQPARVEQELKATKYFVHYKNRVGFGDIIIEFLLMLSEDRIEEDLSIYPQEISSSALQCSGHCRSREEQAQSMDTKEQKWRYLVV</sequence>
<comment type="caution">
    <text evidence="1">The sequence shown here is derived from an EMBL/GenBank/DDBJ whole genome shotgun (WGS) entry which is preliminary data.</text>
</comment>
<dbReference type="AlphaFoldDB" id="A0A4Y2BIU1"/>
<reference evidence="1 2" key="1">
    <citation type="journal article" date="2019" name="Sci. Rep.">
        <title>Orb-weaving spider Araneus ventricosus genome elucidates the spidroin gene catalogue.</title>
        <authorList>
            <person name="Kono N."/>
            <person name="Nakamura H."/>
            <person name="Ohtoshi R."/>
            <person name="Moran D.A.P."/>
            <person name="Shinohara A."/>
            <person name="Yoshida Y."/>
            <person name="Fujiwara M."/>
            <person name="Mori M."/>
            <person name="Tomita M."/>
            <person name="Arakawa K."/>
        </authorList>
    </citation>
    <scope>NUCLEOTIDE SEQUENCE [LARGE SCALE GENOMIC DNA]</scope>
</reference>
<accession>A0A4Y2BIU1</accession>
<name>A0A4Y2BIU1_ARAVE</name>
<gene>
    <name evidence="1" type="ORF">AVEN_15823_1</name>
</gene>
<protein>
    <submittedName>
        <fullName evidence="1">Uncharacterized protein</fullName>
    </submittedName>
</protein>
<proteinExistence type="predicted"/>
<dbReference type="Proteomes" id="UP000499080">
    <property type="component" value="Unassembled WGS sequence"/>
</dbReference>
<evidence type="ECO:0000313" key="2">
    <source>
        <dbReference type="Proteomes" id="UP000499080"/>
    </source>
</evidence>
<feature type="non-terminal residue" evidence="1">
    <location>
        <position position="1"/>
    </location>
</feature>
<organism evidence="1 2">
    <name type="scientific">Araneus ventricosus</name>
    <name type="common">Orbweaver spider</name>
    <name type="synonym">Epeira ventricosa</name>
    <dbReference type="NCBI Taxonomy" id="182803"/>
    <lineage>
        <taxon>Eukaryota</taxon>
        <taxon>Metazoa</taxon>
        <taxon>Ecdysozoa</taxon>
        <taxon>Arthropoda</taxon>
        <taxon>Chelicerata</taxon>
        <taxon>Arachnida</taxon>
        <taxon>Araneae</taxon>
        <taxon>Araneomorphae</taxon>
        <taxon>Entelegynae</taxon>
        <taxon>Araneoidea</taxon>
        <taxon>Araneidae</taxon>
        <taxon>Araneus</taxon>
    </lineage>
</organism>